<dbReference type="InterPro" id="IPR017925">
    <property type="entry name" value="DHFR_CS"/>
</dbReference>
<dbReference type="EMBL" id="CP089291">
    <property type="protein sequence ID" value="UOF89241.1"/>
    <property type="molecule type" value="Genomic_DNA"/>
</dbReference>
<evidence type="ECO:0000256" key="2">
    <source>
        <dbReference type="ARBA" id="ARBA00009539"/>
    </source>
</evidence>
<comment type="pathway">
    <text evidence="1 7">Cofactor biosynthesis; tetrahydrofolate biosynthesis; 5,6,7,8-tetrahydrofolate from 7,8-dihydrofolate: step 1/1.</text>
</comment>
<keyword evidence="4 7" id="KW-0554">One-carbon metabolism</keyword>
<reference evidence="10" key="1">
    <citation type="submission" date="2021-12" db="EMBL/GenBank/DDBJ databases">
        <title>Alicyclobacillaceae gen. nov., sp. nov., isolated from chalcocite enrichment system.</title>
        <authorList>
            <person name="Jiang Z."/>
        </authorList>
    </citation>
    <scope>NUCLEOTIDE SEQUENCE</scope>
    <source>
        <strain evidence="10">MYW30-H2</strain>
    </source>
</reference>
<evidence type="ECO:0000259" key="9">
    <source>
        <dbReference type="PROSITE" id="PS51330"/>
    </source>
</evidence>
<dbReference type="Gene3D" id="3.40.430.10">
    <property type="entry name" value="Dihydrofolate Reductase, subunit A"/>
    <property type="match status" value="1"/>
</dbReference>
<dbReference type="Pfam" id="PF00186">
    <property type="entry name" value="DHFR_1"/>
    <property type="match status" value="1"/>
</dbReference>
<dbReference type="InterPro" id="IPR001796">
    <property type="entry name" value="DHFR_dom"/>
</dbReference>
<dbReference type="CDD" id="cd00209">
    <property type="entry name" value="DHFR"/>
    <property type="match status" value="1"/>
</dbReference>
<evidence type="ECO:0000256" key="6">
    <source>
        <dbReference type="ARBA" id="ARBA00023002"/>
    </source>
</evidence>
<keyword evidence="11" id="KW-1185">Reference proteome</keyword>
<gene>
    <name evidence="10" type="ORF">LSG31_15170</name>
</gene>
<evidence type="ECO:0000313" key="10">
    <source>
        <dbReference type="EMBL" id="UOF89241.1"/>
    </source>
</evidence>
<dbReference type="PANTHER" id="PTHR48069:SF3">
    <property type="entry name" value="DIHYDROFOLATE REDUCTASE"/>
    <property type="match status" value="1"/>
</dbReference>
<evidence type="ECO:0000256" key="3">
    <source>
        <dbReference type="ARBA" id="ARBA00012856"/>
    </source>
</evidence>
<comment type="similarity">
    <text evidence="2 7 8">Belongs to the dihydrofolate reductase family.</text>
</comment>
<name>A0ABY4CJ19_9BACL</name>
<dbReference type="InterPro" id="IPR012259">
    <property type="entry name" value="DHFR"/>
</dbReference>
<dbReference type="InterPro" id="IPR024072">
    <property type="entry name" value="DHFR-like_dom_sf"/>
</dbReference>
<evidence type="ECO:0000256" key="4">
    <source>
        <dbReference type="ARBA" id="ARBA00022563"/>
    </source>
</evidence>
<comment type="catalytic activity">
    <reaction evidence="7">
        <text>(6S)-5,6,7,8-tetrahydrofolate + NADP(+) = 7,8-dihydrofolate + NADPH + H(+)</text>
        <dbReference type="Rhea" id="RHEA:15009"/>
        <dbReference type="ChEBI" id="CHEBI:15378"/>
        <dbReference type="ChEBI" id="CHEBI:57451"/>
        <dbReference type="ChEBI" id="CHEBI:57453"/>
        <dbReference type="ChEBI" id="CHEBI:57783"/>
        <dbReference type="ChEBI" id="CHEBI:58349"/>
        <dbReference type="EC" id="1.5.1.3"/>
    </reaction>
</comment>
<organism evidence="10 11">
    <name type="scientific">Fodinisporobacter ferrooxydans</name>
    <dbReference type="NCBI Taxonomy" id="2901836"/>
    <lineage>
        <taxon>Bacteria</taxon>
        <taxon>Bacillati</taxon>
        <taxon>Bacillota</taxon>
        <taxon>Bacilli</taxon>
        <taxon>Bacillales</taxon>
        <taxon>Alicyclobacillaceae</taxon>
        <taxon>Fodinisporobacter</taxon>
    </lineage>
</organism>
<protein>
    <recommendedName>
        <fullName evidence="3 7">Dihydrofolate reductase</fullName>
        <ecNumber evidence="3 7">1.5.1.3</ecNumber>
    </recommendedName>
</protein>
<keyword evidence="6 7" id="KW-0560">Oxidoreductase</keyword>
<evidence type="ECO:0000256" key="8">
    <source>
        <dbReference type="RuleBase" id="RU004474"/>
    </source>
</evidence>
<feature type="domain" description="DHFR" evidence="9">
    <location>
        <begin position="1"/>
        <end position="158"/>
    </location>
</feature>
<keyword evidence="5 7" id="KW-0521">NADP</keyword>
<evidence type="ECO:0000313" key="11">
    <source>
        <dbReference type="Proteomes" id="UP000830167"/>
    </source>
</evidence>
<dbReference type="PIRSF" id="PIRSF000194">
    <property type="entry name" value="DHFR"/>
    <property type="match status" value="1"/>
</dbReference>
<dbReference type="PRINTS" id="PR00070">
    <property type="entry name" value="DHFR"/>
</dbReference>
<dbReference type="SUPFAM" id="SSF53597">
    <property type="entry name" value="Dihydrofolate reductase-like"/>
    <property type="match status" value="1"/>
</dbReference>
<accession>A0ABY4CJ19</accession>
<proteinExistence type="inferred from homology"/>
<dbReference type="Proteomes" id="UP000830167">
    <property type="component" value="Chromosome"/>
</dbReference>
<sequence length="161" mass="18720">MISFVVAMSKHRVIGFHNRLPWHLPEDLKYFKQLTTGHTVIMGRKTYESIGKPLPNRKNVILTRDKAYRQAGCTVLHALADGRTLWEEQDVFVIGGAEIFQLFFPIADQLYITYIDHDFAGDTFFPAFSTEEWQLTESAKGIKNEKNPYDYYFQTYARKGM</sequence>
<dbReference type="PROSITE" id="PS51330">
    <property type="entry name" value="DHFR_2"/>
    <property type="match status" value="1"/>
</dbReference>
<comment type="function">
    <text evidence="7">Key enzyme in folate metabolism. Catalyzes an essential reaction for de novo glycine and purine synthesis, and for DNA precursor synthesis.</text>
</comment>
<dbReference type="PANTHER" id="PTHR48069">
    <property type="entry name" value="DIHYDROFOLATE REDUCTASE"/>
    <property type="match status" value="1"/>
</dbReference>
<dbReference type="RefSeq" id="WP_347435928.1">
    <property type="nucleotide sequence ID" value="NZ_CP089291.1"/>
</dbReference>
<evidence type="ECO:0000256" key="1">
    <source>
        <dbReference type="ARBA" id="ARBA00004903"/>
    </source>
</evidence>
<evidence type="ECO:0000256" key="5">
    <source>
        <dbReference type="ARBA" id="ARBA00022857"/>
    </source>
</evidence>
<evidence type="ECO:0000256" key="7">
    <source>
        <dbReference type="PIRNR" id="PIRNR000194"/>
    </source>
</evidence>
<dbReference type="EC" id="1.5.1.3" evidence="3 7"/>
<dbReference type="PROSITE" id="PS00075">
    <property type="entry name" value="DHFR_1"/>
    <property type="match status" value="1"/>
</dbReference>